<dbReference type="Gene3D" id="1.25.40.10">
    <property type="entry name" value="Tetratricopeptide repeat domain"/>
    <property type="match status" value="2"/>
</dbReference>
<dbReference type="EMBL" id="CP009389">
    <property type="protein sequence ID" value="AIN97547.1"/>
    <property type="molecule type" value="Genomic_DNA"/>
</dbReference>
<evidence type="ECO:0000256" key="5">
    <source>
        <dbReference type="ARBA" id="ARBA00022927"/>
    </source>
</evidence>
<evidence type="ECO:0000256" key="1">
    <source>
        <dbReference type="ARBA" id="ARBA00004170"/>
    </source>
</evidence>
<keyword evidence="3" id="KW-0813">Transport</keyword>
<comment type="similarity">
    <text evidence="2">Belongs to the SNAP family.</text>
</comment>
<dbReference type="AlphaFoldDB" id="A0A088RNA7"/>
<evidence type="ECO:0000256" key="6">
    <source>
        <dbReference type="ARBA" id="ARBA00023136"/>
    </source>
</evidence>
<sequence length="417" mass="45261">MHLHASSLLLCGYNKLKGSLPQHTDRAIMQSQPSKEAEAESYMKSANKHLEKKLFQFKVNYGGAAEDFDKAARIYANLRNYPKAREAWTQAAATHSKACDHFNAANSMEKFGDFVSQHILASQSILSSGNTTGTTGMLSEHLFQDAIHAYEEASNLYGVAANGSKQAAALKKAADLLSCSLGTTQCRRSSTGGTTTADTAYLRKEYKRIIPELIELIKRNWETMGSKPYDLPDIYRSYMLFCLRSGDVEGAVQTQKAMIGIVSTSPADGTYDDGQNLFRILNQPTNAAKTGLEIIVLCLSTSIDDGYTWARIEMDRLRAVFGFCNSSEERAAAALLAAYAERDEDVLQEALKTNSCFNFLAADVSRIAKKLTLGGRVHPKGVEAPVTAASGVASSAALPSSSRASVDASDTESDDLR</sequence>
<accession>A0A088RNA7</accession>
<keyword evidence="4" id="KW-0931">ER-Golgi transport</keyword>
<dbReference type="GeneID" id="22574262"/>
<dbReference type="InterPro" id="IPR000744">
    <property type="entry name" value="NSF_attach"/>
</dbReference>
<keyword evidence="6" id="KW-0472">Membrane</keyword>
<feature type="compositionally biased region" description="Low complexity" evidence="9">
    <location>
        <begin position="394"/>
        <end position="406"/>
    </location>
</feature>
<dbReference type="RefSeq" id="XP_010698254.1">
    <property type="nucleotide sequence ID" value="XM_010699952.1"/>
</dbReference>
<dbReference type="GO" id="GO:0019905">
    <property type="term" value="F:syntaxin binding"/>
    <property type="evidence" value="ECO:0007669"/>
    <property type="project" value="TreeGrafter"/>
</dbReference>
<evidence type="ECO:0000256" key="7">
    <source>
        <dbReference type="ARBA" id="ARBA00040047"/>
    </source>
</evidence>
<dbReference type="GO" id="GO:0005483">
    <property type="term" value="F:soluble NSF attachment protein activity"/>
    <property type="evidence" value="ECO:0007669"/>
    <property type="project" value="TreeGrafter"/>
</dbReference>
<dbReference type="GO" id="GO:0031201">
    <property type="term" value="C:SNARE complex"/>
    <property type="evidence" value="ECO:0007669"/>
    <property type="project" value="TreeGrafter"/>
</dbReference>
<evidence type="ECO:0000256" key="8">
    <source>
        <dbReference type="ARBA" id="ARBA00042485"/>
    </source>
</evidence>
<dbReference type="VEuPathDB" id="TriTrypDB:LPMP_200550"/>
<dbReference type="InterPro" id="IPR011990">
    <property type="entry name" value="TPR-like_helical_dom_sf"/>
</dbReference>
<dbReference type="GO" id="GO:0005774">
    <property type="term" value="C:vacuolar membrane"/>
    <property type="evidence" value="ECO:0007669"/>
    <property type="project" value="TreeGrafter"/>
</dbReference>
<dbReference type="KEGG" id="lpan:LPMP_200550"/>
<dbReference type="OrthoDB" id="9984275at2759"/>
<keyword evidence="5" id="KW-0653">Protein transport</keyword>
<evidence type="ECO:0000256" key="9">
    <source>
        <dbReference type="SAM" id="MobiDB-lite"/>
    </source>
</evidence>
<dbReference type="Proteomes" id="UP000063063">
    <property type="component" value="Chromosome 20"/>
</dbReference>
<evidence type="ECO:0000256" key="3">
    <source>
        <dbReference type="ARBA" id="ARBA00022448"/>
    </source>
</evidence>
<organism evidence="10 11">
    <name type="scientific">Leishmania panamensis</name>
    <dbReference type="NCBI Taxonomy" id="5679"/>
    <lineage>
        <taxon>Eukaryota</taxon>
        <taxon>Discoba</taxon>
        <taxon>Euglenozoa</taxon>
        <taxon>Kinetoplastea</taxon>
        <taxon>Metakinetoplastina</taxon>
        <taxon>Trypanosomatida</taxon>
        <taxon>Trypanosomatidae</taxon>
        <taxon>Leishmaniinae</taxon>
        <taxon>Leishmania</taxon>
        <taxon>Leishmania guyanensis species complex</taxon>
    </lineage>
</organism>
<evidence type="ECO:0000313" key="10">
    <source>
        <dbReference type="EMBL" id="AIN97547.1"/>
    </source>
</evidence>
<dbReference type="PANTHER" id="PTHR13768">
    <property type="entry name" value="SOLUBLE NSF ATTACHMENT PROTEIN SNAP"/>
    <property type="match status" value="1"/>
</dbReference>
<evidence type="ECO:0000256" key="2">
    <source>
        <dbReference type="ARBA" id="ARBA00010050"/>
    </source>
</evidence>
<evidence type="ECO:0000256" key="4">
    <source>
        <dbReference type="ARBA" id="ARBA00022892"/>
    </source>
</evidence>
<dbReference type="GO" id="GO:0016192">
    <property type="term" value="P:vesicle-mediated transport"/>
    <property type="evidence" value="ECO:0007669"/>
    <property type="project" value="UniProtKB-KW"/>
</dbReference>
<evidence type="ECO:0000313" key="11">
    <source>
        <dbReference type="Proteomes" id="UP000063063"/>
    </source>
</evidence>
<comment type="subcellular location">
    <subcellularLocation>
        <location evidence="1">Membrane</location>
        <topology evidence="1">Peripheral membrane protein</topology>
    </subcellularLocation>
</comment>
<dbReference type="VEuPathDB" id="TriTrypDB:LPAL13_200009800"/>
<proteinExistence type="inferred from homology"/>
<dbReference type="GO" id="GO:0006886">
    <property type="term" value="P:intracellular protein transport"/>
    <property type="evidence" value="ECO:0007669"/>
    <property type="project" value="InterPro"/>
</dbReference>
<reference evidence="10 11" key="1">
    <citation type="journal article" date="2015" name="Sci. Rep.">
        <title>The genome of Leishmania panamensis: insights into genomics of the L. (Viannia) subgenus.</title>
        <authorList>
            <person name="Llanes A."/>
            <person name="Restrepo C.M."/>
            <person name="Vecchio G.D."/>
            <person name="Anguizola F.J."/>
            <person name="Lleonart R."/>
        </authorList>
    </citation>
    <scope>NUCLEOTIDE SEQUENCE [LARGE SCALE GENOMIC DNA]</scope>
    <source>
        <strain evidence="10 11">MHOM/PA/94/PSC-1</strain>
    </source>
</reference>
<protein>
    <recommendedName>
        <fullName evidence="7">Gamma-soluble NSF attachment protein</fullName>
    </recommendedName>
    <alternativeName>
        <fullName evidence="8">N-ethylmaleimide-sensitive factor attachment protein gamma</fullName>
    </alternativeName>
</protein>
<dbReference type="eggNOG" id="KOG1585">
    <property type="taxonomic scope" value="Eukaryota"/>
</dbReference>
<dbReference type="SUPFAM" id="SSF48452">
    <property type="entry name" value="TPR-like"/>
    <property type="match status" value="1"/>
</dbReference>
<dbReference type="PANTHER" id="PTHR13768:SF2">
    <property type="entry name" value="GAMMA-SOLUBLE NSF ATTACHMENT PROTEIN"/>
    <property type="match status" value="1"/>
</dbReference>
<name>A0A088RNA7_LEIPA</name>
<gene>
    <name evidence="10" type="ORF">LPMP_200550</name>
</gene>
<keyword evidence="11" id="KW-1185">Reference proteome</keyword>
<feature type="region of interest" description="Disordered" evidence="9">
    <location>
        <begin position="394"/>
        <end position="417"/>
    </location>
</feature>